<sequence>MLITRLVWNDEIIEHIAKHNVTPEEVEEVCFGQPLILKNKQSTKGLNPVYYALGQTESGRYLIIMFIYFKKGQAMVITARDMNKAERKQLYQRRGLK</sequence>
<dbReference type="RefSeq" id="WP_054936588.1">
    <property type="nucleotide sequence ID" value="NZ_PVXL01000046.1"/>
</dbReference>
<dbReference type="EMBL" id="PVXL01000046">
    <property type="protein sequence ID" value="PRR72413.1"/>
    <property type="molecule type" value="Genomic_DNA"/>
</dbReference>
<name>A0A9X7P609_9FIRM</name>
<dbReference type="Pfam" id="PF04365">
    <property type="entry name" value="BrnT_toxin"/>
    <property type="match status" value="1"/>
</dbReference>
<dbReference type="InterPro" id="IPR007460">
    <property type="entry name" value="BrnT_toxin"/>
</dbReference>
<evidence type="ECO:0000313" key="2">
    <source>
        <dbReference type="Proteomes" id="UP000239430"/>
    </source>
</evidence>
<evidence type="ECO:0000313" key="1">
    <source>
        <dbReference type="EMBL" id="PRR72413.1"/>
    </source>
</evidence>
<reference evidence="1 2" key="1">
    <citation type="submission" date="2018-03" db="EMBL/GenBank/DDBJ databases">
        <title>Genome sequence of Moorella stamsii DSM 26217.</title>
        <authorList>
            <person name="Poehlein A."/>
            <person name="Daniel R."/>
        </authorList>
    </citation>
    <scope>NUCLEOTIDE SEQUENCE [LARGE SCALE GENOMIC DNA]</scope>
    <source>
        <strain evidence="2">DSM 26217</strain>
    </source>
</reference>
<dbReference type="Gene3D" id="3.10.450.530">
    <property type="entry name" value="Ribonuclease toxin, BrnT, of type II toxin-antitoxin system"/>
    <property type="match status" value="1"/>
</dbReference>
<comment type="caution">
    <text evidence="1">The sequence shown here is derived from an EMBL/GenBank/DDBJ whole genome shotgun (WGS) entry which is preliminary data.</text>
</comment>
<protein>
    <recommendedName>
        <fullName evidence="3">BrnT family toxin</fullName>
    </recommendedName>
</protein>
<dbReference type="InterPro" id="IPR038573">
    <property type="entry name" value="BrnT_sf"/>
</dbReference>
<evidence type="ECO:0008006" key="3">
    <source>
        <dbReference type="Google" id="ProtNLM"/>
    </source>
</evidence>
<organism evidence="1 2">
    <name type="scientific">Neomoorella stamsii</name>
    <dbReference type="NCBI Taxonomy" id="1266720"/>
    <lineage>
        <taxon>Bacteria</taxon>
        <taxon>Bacillati</taxon>
        <taxon>Bacillota</taxon>
        <taxon>Clostridia</taxon>
        <taxon>Neomoorellales</taxon>
        <taxon>Neomoorellaceae</taxon>
        <taxon>Neomoorella</taxon>
    </lineage>
</organism>
<gene>
    <name evidence="1" type="ORF">MOST_21240</name>
</gene>
<proteinExistence type="predicted"/>
<accession>A0A9X7P609</accession>
<keyword evidence="2" id="KW-1185">Reference proteome</keyword>
<dbReference type="Proteomes" id="UP000239430">
    <property type="component" value="Unassembled WGS sequence"/>
</dbReference>
<dbReference type="AlphaFoldDB" id="A0A9X7P609"/>